<feature type="transmembrane region" description="Helical" evidence="9">
    <location>
        <begin position="109"/>
        <end position="130"/>
    </location>
</feature>
<feature type="domain" description="Histidine kinase" evidence="10">
    <location>
        <begin position="386"/>
        <end position="591"/>
    </location>
</feature>
<dbReference type="Gene3D" id="1.10.287.130">
    <property type="match status" value="1"/>
</dbReference>
<comment type="catalytic activity">
    <reaction evidence="1">
        <text>ATP + protein L-histidine = ADP + protein N-phospho-L-histidine.</text>
        <dbReference type="EC" id="2.7.13.3"/>
    </reaction>
</comment>
<dbReference type="InterPro" id="IPR004358">
    <property type="entry name" value="Sig_transdc_His_kin-like_C"/>
</dbReference>
<dbReference type="Pfam" id="PF02518">
    <property type="entry name" value="HATPase_c"/>
    <property type="match status" value="1"/>
</dbReference>
<keyword evidence="5" id="KW-0547">Nucleotide-binding</keyword>
<protein>
    <recommendedName>
        <fullName evidence="2">histidine kinase</fullName>
        <ecNumber evidence="2">2.7.13.3</ecNumber>
    </recommendedName>
</protein>
<evidence type="ECO:0000256" key="2">
    <source>
        <dbReference type="ARBA" id="ARBA00012438"/>
    </source>
</evidence>
<dbReference type="Gene3D" id="3.30.450.20">
    <property type="entry name" value="PAS domain"/>
    <property type="match status" value="1"/>
</dbReference>
<feature type="transmembrane region" description="Helical" evidence="9">
    <location>
        <begin position="186"/>
        <end position="205"/>
    </location>
</feature>
<dbReference type="SUPFAM" id="SSF55785">
    <property type="entry name" value="PYP-like sensor domain (PAS domain)"/>
    <property type="match status" value="1"/>
</dbReference>
<dbReference type="CDD" id="cd00082">
    <property type="entry name" value="HisKA"/>
    <property type="match status" value="1"/>
</dbReference>
<dbReference type="PROSITE" id="PS50109">
    <property type="entry name" value="HIS_KIN"/>
    <property type="match status" value="1"/>
</dbReference>
<keyword evidence="9" id="KW-1133">Transmembrane helix</keyword>
<evidence type="ECO:0000256" key="8">
    <source>
        <dbReference type="ARBA" id="ARBA00023012"/>
    </source>
</evidence>
<dbReference type="SMART" id="SM00388">
    <property type="entry name" value="HisKA"/>
    <property type="match status" value="1"/>
</dbReference>
<evidence type="ECO:0000259" key="11">
    <source>
        <dbReference type="PROSITE" id="PS50112"/>
    </source>
</evidence>
<dbReference type="SUPFAM" id="SSF55874">
    <property type="entry name" value="ATPase domain of HSP90 chaperone/DNA topoisomerase II/histidine kinase"/>
    <property type="match status" value="1"/>
</dbReference>
<dbReference type="InterPro" id="IPR000014">
    <property type="entry name" value="PAS"/>
</dbReference>
<dbReference type="InterPro" id="IPR003594">
    <property type="entry name" value="HATPase_dom"/>
</dbReference>
<dbReference type="CDD" id="cd00130">
    <property type="entry name" value="PAS"/>
    <property type="match status" value="1"/>
</dbReference>
<evidence type="ECO:0000256" key="6">
    <source>
        <dbReference type="ARBA" id="ARBA00022777"/>
    </source>
</evidence>
<dbReference type="Proteomes" id="UP000188613">
    <property type="component" value="Unassembled WGS sequence"/>
</dbReference>
<comment type="caution">
    <text evidence="12">The sequence shown here is derived from an EMBL/GenBank/DDBJ whole genome shotgun (WGS) entry which is preliminary data.</text>
</comment>
<keyword evidence="6" id="KW-0418">Kinase</keyword>
<feature type="transmembrane region" description="Helical" evidence="9">
    <location>
        <begin position="30"/>
        <end position="51"/>
    </location>
</feature>
<dbReference type="AlphaFoldDB" id="A0A1V2A5B0"/>
<dbReference type="PANTHER" id="PTHR43065:SF34">
    <property type="entry name" value="SPORULATION KINASE A"/>
    <property type="match status" value="1"/>
</dbReference>
<dbReference type="STRING" id="1714355.BTO28_13715"/>
<dbReference type="Pfam" id="PF13426">
    <property type="entry name" value="PAS_9"/>
    <property type="match status" value="1"/>
</dbReference>
<dbReference type="InterPro" id="IPR003661">
    <property type="entry name" value="HisK_dim/P_dom"/>
</dbReference>
<keyword evidence="8" id="KW-0902">Two-component regulatory system</keyword>
<evidence type="ECO:0000256" key="3">
    <source>
        <dbReference type="ARBA" id="ARBA00022553"/>
    </source>
</evidence>
<accession>A0A1V2A5B0</accession>
<dbReference type="Gene3D" id="3.30.565.10">
    <property type="entry name" value="Histidine kinase-like ATPase, C-terminal domain"/>
    <property type="match status" value="1"/>
</dbReference>
<dbReference type="InterPro" id="IPR036890">
    <property type="entry name" value="HATPase_C_sf"/>
</dbReference>
<evidence type="ECO:0000259" key="10">
    <source>
        <dbReference type="PROSITE" id="PS50109"/>
    </source>
</evidence>
<feature type="domain" description="PAS" evidence="11">
    <location>
        <begin position="247"/>
        <end position="295"/>
    </location>
</feature>
<feature type="transmembrane region" description="Helical" evidence="9">
    <location>
        <begin position="6"/>
        <end position="23"/>
    </location>
</feature>
<evidence type="ECO:0000256" key="9">
    <source>
        <dbReference type="SAM" id="Phobius"/>
    </source>
</evidence>
<dbReference type="OrthoDB" id="9815750at2"/>
<gene>
    <name evidence="12" type="ORF">BTO28_13715</name>
</gene>
<dbReference type="PRINTS" id="PR00344">
    <property type="entry name" value="BCTRLSENSOR"/>
</dbReference>
<dbReference type="InterPro" id="IPR005467">
    <property type="entry name" value="His_kinase_dom"/>
</dbReference>
<dbReference type="GO" id="GO:0000155">
    <property type="term" value="F:phosphorelay sensor kinase activity"/>
    <property type="evidence" value="ECO:0007669"/>
    <property type="project" value="InterPro"/>
</dbReference>
<dbReference type="SUPFAM" id="SSF47384">
    <property type="entry name" value="Homodimeric domain of signal transducing histidine kinase"/>
    <property type="match status" value="1"/>
</dbReference>
<feature type="transmembrane region" description="Helical" evidence="9">
    <location>
        <begin position="150"/>
        <end position="174"/>
    </location>
</feature>
<dbReference type="PANTHER" id="PTHR43065">
    <property type="entry name" value="SENSOR HISTIDINE KINASE"/>
    <property type="match status" value="1"/>
</dbReference>
<dbReference type="CDD" id="cd00075">
    <property type="entry name" value="HATPase"/>
    <property type="match status" value="1"/>
</dbReference>
<dbReference type="PROSITE" id="PS50112">
    <property type="entry name" value="PAS"/>
    <property type="match status" value="1"/>
</dbReference>
<name>A0A1V2A5B0_9BACI</name>
<evidence type="ECO:0000313" key="12">
    <source>
        <dbReference type="EMBL" id="OMP66173.1"/>
    </source>
</evidence>
<organism evidence="12 13">
    <name type="scientific">Domibacillus epiphyticus</name>
    <dbReference type="NCBI Taxonomy" id="1714355"/>
    <lineage>
        <taxon>Bacteria</taxon>
        <taxon>Bacillati</taxon>
        <taxon>Bacillota</taxon>
        <taxon>Bacilli</taxon>
        <taxon>Bacillales</taxon>
        <taxon>Bacillaceae</taxon>
        <taxon>Domibacillus</taxon>
    </lineage>
</organism>
<dbReference type="GO" id="GO:0005524">
    <property type="term" value="F:ATP binding"/>
    <property type="evidence" value="ECO:0007669"/>
    <property type="project" value="UniProtKB-KW"/>
</dbReference>
<dbReference type="InterPro" id="IPR035965">
    <property type="entry name" value="PAS-like_dom_sf"/>
</dbReference>
<dbReference type="EMBL" id="MSFI01000024">
    <property type="protein sequence ID" value="OMP66173.1"/>
    <property type="molecule type" value="Genomic_DNA"/>
</dbReference>
<dbReference type="NCBIfam" id="TIGR00229">
    <property type="entry name" value="sensory_box"/>
    <property type="match status" value="1"/>
</dbReference>
<evidence type="ECO:0000256" key="4">
    <source>
        <dbReference type="ARBA" id="ARBA00022679"/>
    </source>
</evidence>
<keyword evidence="3" id="KW-0597">Phosphoprotein</keyword>
<evidence type="ECO:0000256" key="1">
    <source>
        <dbReference type="ARBA" id="ARBA00000085"/>
    </source>
</evidence>
<keyword evidence="7" id="KW-0067">ATP-binding</keyword>
<dbReference type="EC" id="2.7.13.3" evidence="2"/>
<keyword evidence="9" id="KW-0472">Membrane</keyword>
<feature type="transmembrane region" description="Helical" evidence="9">
    <location>
        <begin position="211"/>
        <end position="230"/>
    </location>
</feature>
<dbReference type="Pfam" id="PF00512">
    <property type="entry name" value="HisKA"/>
    <property type="match status" value="1"/>
</dbReference>
<keyword evidence="13" id="KW-1185">Reference proteome</keyword>
<keyword evidence="4" id="KW-0808">Transferase</keyword>
<reference evidence="12 13" key="1">
    <citation type="submission" date="2016-12" db="EMBL/GenBank/DDBJ databases">
        <title>Domibacillus sp. SAB 38T whole genome sequencing.</title>
        <authorList>
            <person name="Verma A."/>
            <person name="Ojha A.K."/>
            <person name="Krishnamurthi S."/>
        </authorList>
    </citation>
    <scope>NUCLEOTIDE SEQUENCE [LARGE SCALE GENOMIC DNA]</scope>
    <source>
        <strain evidence="12 13">SAB 38</strain>
    </source>
</reference>
<feature type="transmembrane region" description="Helical" evidence="9">
    <location>
        <begin position="66"/>
        <end position="88"/>
    </location>
</feature>
<sequence length="605" mass="69405">MVFILLTFFSFIPLLAALLLFKLKLGKVTYTLALFFFAICAWQLSITVLYGGEFLSESTIDRLFRIFRFGSVSFAPLLFYLAYDLIYFEEMNLSVKKKEIFEKLINKKTLWILCGWSGIVYGIGWTHFGIESYQKKYFPPFPEYFYYPNAGILGWSFTVHILLIMIINLVTLYLAWNIKNKHLGKFLKTFLISLIAAYLFGVFNLLPNSPLFQGVLALIILVMAVLFAYVKLNMDLMAETNDQLANQRLFLKKVIDMNPNFIYAKDNFGNYTIVNKALARLYKTEPEKMVGKNELVFYSDRMKAIKIIQEDLTLLNQLEKRFQEKDQIYDAEGNEYTIQMTKRPIFFSENHVELLCVANDITELERNQDYIRRAEKLNIVGQLAAGVAHEIRNPLTALKGFIQLIEQEHDINPGYLHIMLTELDRINFVASELMVVARPEATSKERLLLKGLIQDVVELLSVQAVMKNVIIQMEEISDKMDLLGNANQLKQVFINILKNGIEASPEEGKITIQSKILEGKRSEIKIIDNGIGISEERLRKLGEPFYTNKEKGTGLGLMVSMRIVKEHDGEIEFVSEEGKGTTVTITFPIFPTDFDDNSAQAIIQN</sequence>
<keyword evidence="9" id="KW-0812">Transmembrane</keyword>
<dbReference type="RefSeq" id="WP_076767229.1">
    <property type="nucleotide sequence ID" value="NZ_MSFI01000024.1"/>
</dbReference>
<evidence type="ECO:0000256" key="7">
    <source>
        <dbReference type="ARBA" id="ARBA00022840"/>
    </source>
</evidence>
<evidence type="ECO:0000256" key="5">
    <source>
        <dbReference type="ARBA" id="ARBA00022741"/>
    </source>
</evidence>
<evidence type="ECO:0000313" key="13">
    <source>
        <dbReference type="Proteomes" id="UP000188613"/>
    </source>
</evidence>
<dbReference type="InterPro" id="IPR036097">
    <property type="entry name" value="HisK_dim/P_sf"/>
</dbReference>
<dbReference type="SMART" id="SM00387">
    <property type="entry name" value="HATPase_c"/>
    <property type="match status" value="1"/>
</dbReference>
<proteinExistence type="predicted"/>